<protein>
    <submittedName>
        <fullName evidence="1">Uncharacterized protein</fullName>
    </submittedName>
</protein>
<dbReference type="Pfam" id="PF11913">
    <property type="entry name" value="DUF3431"/>
    <property type="match status" value="1"/>
</dbReference>
<dbReference type="PANTHER" id="PTHR37490:SF2">
    <property type="match status" value="1"/>
</dbReference>
<dbReference type="InterPro" id="IPR021838">
    <property type="entry name" value="DUF3431"/>
</dbReference>
<name>A0A7S1NDV4_9EUGL</name>
<sequence length="312" mass="36126">MPFNAWDAKNKKWRSSKVLVPAIYKEFSDELPSWITHATPESGMTAYLYQRLDPKLPRYTPNYGWESGVYLQFINDFYHNLPDLTIFVHAHAYEHNPDWPTWARCLKPTATYAPLLYKFIENRNMHVWLGQGTAVTYEQCFRDLLSIFDQPIPFRRQLPWFSFYCCANFAVSRKQILKHTRPAYRRAHLKLGLQAVCHLGRPNYKELWSFRAKGQNKMPEAPSTGKLGAVVFEHIQHMVIGGWKSDSKPLQQEGYCEQFQVESVCPGSPCLADPTQWQCIENASPHMGEKYLLCGRNATKLRLLHPGKKKGG</sequence>
<proteinExistence type="predicted"/>
<dbReference type="EMBL" id="HBGA01066196">
    <property type="protein sequence ID" value="CAD9013554.1"/>
    <property type="molecule type" value="Transcribed_RNA"/>
</dbReference>
<accession>A0A7S1NDV4</accession>
<dbReference type="PANTHER" id="PTHR37490">
    <property type="entry name" value="EXPRESSED PROTEIN"/>
    <property type="match status" value="1"/>
</dbReference>
<organism evidence="1">
    <name type="scientific">Eutreptiella gymnastica</name>
    <dbReference type="NCBI Taxonomy" id="73025"/>
    <lineage>
        <taxon>Eukaryota</taxon>
        <taxon>Discoba</taxon>
        <taxon>Euglenozoa</taxon>
        <taxon>Euglenida</taxon>
        <taxon>Spirocuta</taxon>
        <taxon>Euglenophyceae</taxon>
        <taxon>Eutreptiales</taxon>
        <taxon>Eutreptiaceae</taxon>
        <taxon>Eutreptiella</taxon>
    </lineage>
</organism>
<reference evidence="1" key="1">
    <citation type="submission" date="2021-01" db="EMBL/GenBank/DDBJ databases">
        <authorList>
            <person name="Corre E."/>
            <person name="Pelletier E."/>
            <person name="Niang G."/>
            <person name="Scheremetjew M."/>
            <person name="Finn R."/>
            <person name="Kale V."/>
            <person name="Holt S."/>
            <person name="Cochrane G."/>
            <person name="Meng A."/>
            <person name="Brown T."/>
            <person name="Cohen L."/>
        </authorList>
    </citation>
    <scope>NUCLEOTIDE SEQUENCE</scope>
    <source>
        <strain evidence="1">NIES-381</strain>
    </source>
</reference>
<gene>
    <name evidence="1" type="ORF">EGYM00392_LOCUS24657</name>
</gene>
<dbReference type="AlphaFoldDB" id="A0A7S1NDV4"/>
<evidence type="ECO:0000313" key="1">
    <source>
        <dbReference type="EMBL" id="CAD9013554.1"/>
    </source>
</evidence>